<organism evidence="10">
    <name type="scientific">Tanacetum cinerariifolium</name>
    <name type="common">Dalmatian daisy</name>
    <name type="synonym">Chrysanthemum cinerariifolium</name>
    <dbReference type="NCBI Taxonomy" id="118510"/>
    <lineage>
        <taxon>Eukaryota</taxon>
        <taxon>Viridiplantae</taxon>
        <taxon>Streptophyta</taxon>
        <taxon>Embryophyta</taxon>
        <taxon>Tracheophyta</taxon>
        <taxon>Spermatophyta</taxon>
        <taxon>Magnoliopsida</taxon>
        <taxon>eudicotyledons</taxon>
        <taxon>Gunneridae</taxon>
        <taxon>Pentapetalae</taxon>
        <taxon>asterids</taxon>
        <taxon>campanulids</taxon>
        <taxon>Asterales</taxon>
        <taxon>Asteraceae</taxon>
        <taxon>Asteroideae</taxon>
        <taxon>Anthemideae</taxon>
        <taxon>Anthemidinae</taxon>
        <taxon>Tanacetum</taxon>
    </lineage>
</organism>
<keyword evidence="3" id="KW-0540">Nuclease</keyword>
<dbReference type="CDD" id="cd01647">
    <property type="entry name" value="RT_LTR"/>
    <property type="match status" value="1"/>
</dbReference>
<evidence type="ECO:0000256" key="6">
    <source>
        <dbReference type="ARBA" id="ARBA00022918"/>
    </source>
</evidence>
<keyword evidence="6" id="KW-0695">RNA-directed DNA polymerase</keyword>
<dbReference type="CDD" id="cd09274">
    <property type="entry name" value="RNase_HI_RT_Ty3"/>
    <property type="match status" value="1"/>
</dbReference>
<feature type="non-terminal residue" evidence="10">
    <location>
        <position position="1"/>
    </location>
</feature>
<keyword evidence="7" id="KW-0862">Zinc</keyword>
<protein>
    <recommendedName>
        <fullName evidence="9">CCHC-type domain-containing protein</fullName>
    </recommendedName>
</protein>
<dbReference type="Gene3D" id="3.30.70.270">
    <property type="match status" value="1"/>
</dbReference>
<dbReference type="InterPro" id="IPR001878">
    <property type="entry name" value="Znf_CCHC"/>
</dbReference>
<dbReference type="InterPro" id="IPR036397">
    <property type="entry name" value="RNaseH_sf"/>
</dbReference>
<dbReference type="Pfam" id="PF00078">
    <property type="entry name" value="RVT_1"/>
    <property type="match status" value="1"/>
</dbReference>
<comment type="caution">
    <text evidence="10">The sequence shown here is derived from an EMBL/GenBank/DDBJ whole genome shotgun (WGS) entry which is preliminary data.</text>
</comment>
<dbReference type="GO" id="GO:0004519">
    <property type="term" value="F:endonuclease activity"/>
    <property type="evidence" value="ECO:0007669"/>
    <property type="project" value="UniProtKB-KW"/>
</dbReference>
<evidence type="ECO:0000256" key="3">
    <source>
        <dbReference type="ARBA" id="ARBA00022722"/>
    </source>
</evidence>
<keyword evidence="2" id="KW-0548">Nucleotidyltransferase</keyword>
<dbReference type="AlphaFoldDB" id="A0A6L2LGZ2"/>
<dbReference type="InterPro" id="IPR043502">
    <property type="entry name" value="DNA/RNA_pol_sf"/>
</dbReference>
<evidence type="ECO:0000259" key="9">
    <source>
        <dbReference type="PROSITE" id="PS50158"/>
    </source>
</evidence>
<dbReference type="GO" id="GO:0016787">
    <property type="term" value="F:hydrolase activity"/>
    <property type="evidence" value="ECO:0007669"/>
    <property type="project" value="UniProtKB-KW"/>
</dbReference>
<gene>
    <name evidence="10" type="ORF">Tci_033064</name>
</gene>
<keyword evidence="5" id="KW-0378">Hydrolase</keyword>
<reference evidence="10" key="1">
    <citation type="journal article" date="2019" name="Sci. Rep.">
        <title>Draft genome of Tanacetum cinerariifolium, the natural source of mosquito coil.</title>
        <authorList>
            <person name="Yamashiro T."/>
            <person name="Shiraishi A."/>
            <person name="Satake H."/>
            <person name="Nakayama K."/>
        </authorList>
    </citation>
    <scope>NUCLEOTIDE SEQUENCE</scope>
</reference>
<dbReference type="InterPro" id="IPR050951">
    <property type="entry name" value="Retrovirus_Pol_polyprotein"/>
</dbReference>
<dbReference type="Gene3D" id="3.30.420.10">
    <property type="entry name" value="Ribonuclease H-like superfamily/Ribonuclease H"/>
    <property type="match status" value="1"/>
</dbReference>
<accession>A0A6L2LGZ2</accession>
<keyword evidence="4" id="KW-0255">Endonuclease</keyword>
<dbReference type="PANTHER" id="PTHR37984">
    <property type="entry name" value="PROTEIN CBG26694"/>
    <property type="match status" value="1"/>
</dbReference>
<evidence type="ECO:0000256" key="5">
    <source>
        <dbReference type="ARBA" id="ARBA00022801"/>
    </source>
</evidence>
<evidence type="ECO:0000313" key="10">
    <source>
        <dbReference type="EMBL" id="GEU61086.1"/>
    </source>
</evidence>
<keyword evidence="1" id="KW-0808">Transferase</keyword>
<dbReference type="InterPro" id="IPR012337">
    <property type="entry name" value="RNaseH-like_sf"/>
</dbReference>
<name>A0A6L2LGZ2_TANCI</name>
<dbReference type="Gene3D" id="4.10.60.10">
    <property type="entry name" value="Zinc finger, CCHC-type"/>
    <property type="match status" value="1"/>
</dbReference>
<evidence type="ECO:0000256" key="1">
    <source>
        <dbReference type="ARBA" id="ARBA00022679"/>
    </source>
</evidence>
<feature type="domain" description="CCHC-type" evidence="9">
    <location>
        <begin position="324"/>
        <end position="339"/>
    </location>
</feature>
<evidence type="ECO:0000256" key="8">
    <source>
        <dbReference type="SAM" id="MobiDB-lite"/>
    </source>
</evidence>
<evidence type="ECO:0000256" key="7">
    <source>
        <dbReference type="PROSITE-ProRule" id="PRU00047"/>
    </source>
</evidence>
<dbReference type="PROSITE" id="PS50158">
    <property type="entry name" value="ZF_CCHC"/>
    <property type="match status" value="2"/>
</dbReference>
<dbReference type="Gene3D" id="3.10.10.10">
    <property type="entry name" value="HIV Type 1 Reverse Transcriptase, subunit A, domain 1"/>
    <property type="match status" value="1"/>
</dbReference>
<feature type="region of interest" description="Disordered" evidence="8">
    <location>
        <begin position="260"/>
        <end position="304"/>
    </location>
</feature>
<dbReference type="InterPro" id="IPR041373">
    <property type="entry name" value="RT_RNaseH"/>
</dbReference>
<dbReference type="SUPFAM" id="SSF57756">
    <property type="entry name" value="Retrovirus zinc finger-like domains"/>
    <property type="match status" value="1"/>
</dbReference>
<evidence type="ECO:0000256" key="4">
    <source>
        <dbReference type="ARBA" id="ARBA00022759"/>
    </source>
</evidence>
<dbReference type="Pfam" id="PF00098">
    <property type="entry name" value="zf-CCHC"/>
    <property type="match status" value="1"/>
</dbReference>
<evidence type="ECO:0000256" key="2">
    <source>
        <dbReference type="ARBA" id="ARBA00022695"/>
    </source>
</evidence>
<keyword evidence="7" id="KW-0479">Metal-binding</keyword>
<dbReference type="SUPFAM" id="SSF56672">
    <property type="entry name" value="DNA/RNA polymerases"/>
    <property type="match status" value="1"/>
</dbReference>
<dbReference type="Pfam" id="PF17917">
    <property type="entry name" value="RT_RNaseH"/>
    <property type="match status" value="1"/>
</dbReference>
<dbReference type="GO" id="GO:0003964">
    <property type="term" value="F:RNA-directed DNA polymerase activity"/>
    <property type="evidence" value="ECO:0007669"/>
    <property type="project" value="UniProtKB-KW"/>
</dbReference>
<feature type="compositionally biased region" description="Basic and acidic residues" evidence="8">
    <location>
        <begin position="116"/>
        <end position="129"/>
    </location>
</feature>
<dbReference type="GO" id="GO:0008270">
    <property type="term" value="F:zinc ion binding"/>
    <property type="evidence" value="ECO:0007669"/>
    <property type="project" value="UniProtKB-KW"/>
</dbReference>
<dbReference type="SMART" id="SM00343">
    <property type="entry name" value="ZnF_C2HC"/>
    <property type="match status" value="2"/>
</dbReference>
<dbReference type="InterPro" id="IPR043128">
    <property type="entry name" value="Rev_trsase/Diguanyl_cyclase"/>
</dbReference>
<dbReference type="GO" id="GO:0003676">
    <property type="term" value="F:nucleic acid binding"/>
    <property type="evidence" value="ECO:0007669"/>
    <property type="project" value="InterPro"/>
</dbReference>
<feature type="domain" description="CCHC-type" evidence="9">
    <location>
        <begin position="346"/>
        <end position="360"/>
    </location>
</feature>
<dbReference type="SUPFAM" id="SSF53098">
    <property type="entry name" value="Ribonuclease H-like"/>
    <property type="match status" value="1"/>
</dbReference>
<dbReference type="EMBL" id="BKCJ010004447">
    <property type="protein sequence ID" value="GEU61086.1"/>
    <property type="molecule type" value="Genomic_DNA"/>
</dbReference>
<dbReference type="PANTHER" id="PTHR37984:SF5">
    <property type="entry name" value="PROTEIN NYNRIN-LIKE"/>
    <property type="match status" value="1"/>
</dbReference>
<proteinExistence type="predicted"/>
<feature type="compositionally biased region" description="Basic and acidic residues" evidence="8">
    <location>
        <begin position="260"/>
        <end position="295"/>
    </location>
</feature>
<feature type="region of interest" description="Disordered" evidence="8">
    <location>
        <begin position="103"/>
        <end position="136"/>
    </location>
</feature>
<dbReference type="InterPro" id="IPR000477">
    <property type="entry name" value="RT_dom"/>
</dbReference>
<sequence length="855" mass="96810">DDDAEIIFPYEVQGDQTPPPRDESFDSEFKVDEADDELKVKEAGVELKVKEAGVEPEVEEAEAKIGKMEREILHYDLSGVEETLGKVVERLWFVMEQFPNRHLIDEGPKRPRKMSKKSDGDEGPSDPRRPLMIMPPKPMSEERMREIIRDQFATSMNEFMENMNSGAGGSGGASGSGGAASVKKKIGTKAMGIEAANNTPWIEVRKSMTGEFYPRKKVEQYIRGLSKSIHGDVTSSQPATINDAVRLAYQLAGQLIQDKADEATEGEKRKGESDQGGRGDNRREHNRRQDQRRGDAGAMTNAAPNNNEICQKCKNKRHAGDCWKCTKCGKLGHKTERCRTSEMSFYNCNKKGHRKRDCPKLGRNGQRGNNHGGVYQLGAVNAQEDPKVVTELGSFDVVIGMDWLSKNDSAILCGEKKEKRVEDVLVIHDFPEVFPEDLPGLPPPRQVEFHIDLVLGATPVARAPYRLAPSELKDLSEQLKELSEEGSSVYSKIDLQSGYHQIHIREEDIPITAFRTRYGHYEFQVMPFELTNAPMVFMDLMNHVCKPYLDKFVIVFIDDILIYSKNKEEHGEHSKTILKLLKDEKFGIHVDPAKIEAIKSWAALTTPTEREKVIANASRKLRKNEENYTTHDLELGAVVFALRLWRHYLYGTKCTVYTDHKSLQYILDQKELNIRQRRWVELLSDYDCKIRYPSGKANVVADALSRKDKESIRVRALVVMVHYNLPEQIRNAQAKACEKENISAEGFVGEGEPFEVRADDMSIAYHPQTDGQSERTIQTLEDMLRACVIDVGNGWDKHLPLAEFSFNNSYHASIKAAPFEALYERKCRSPICWSEVGDAQPTGLELIRETMKMIV</sequence>
<dbReference type="InterPro" id="IPR036875">
    <property type="entry name" value="Znf_CCHC_sf"/>
</dbReference>
<keyword evidence="7" id="KW-0863">Zinc-finger</keyword>